<organism evidence="1 2">
    <name type="scientific">Lebetimonas natsushimae</name>
    <dbReference type="NCBI Taxonomy" id="1936991"/>
    <lineage>
        <taxon>Bacteria</taxon>
        <taxon>Pseudomonadati</taxon>
        <taxon>Campylobacterota</taxon>
        <taxon>Epsilonproteobacteria</taxon>
        <taxon>Nautiliales</taxon>
        <taxon>Nautiliaceae</taxon>
        <taxon>Lebetimonas</taxon>
    </lineage>
</organism>
<dbReference type="OrthoDB" id="5373173at2"/>
<dbReference type="AlphaFoldDB" id="A0A292YCQ4"/>
<keyword evidence="2" id="KW-1185">Reference proteome</keyword>
<name>A0A292YCQ4_9BACT</name>
<gene>
    <name evidence="1" type="ORF">LNAT_P0435</name>
</gene>
<evidence type="ECO:0000313" key="2">
    <source>
        <dbReference type="Proteomes" id="UP000217944"/>
    </source>
</evidence>
<proteinExistence type="predicted"/>
<accession>A0A292YCQ4</accession>
<dbReference type="RefSeq" id="WP_096258291.1">
    <property type="nucleotide sequence ID" value="NZ_BDME01000001.1"/>
</dbReference>
<dbReference type="Proteomes" id="UP000217944">
    <property type="component" value="Unassembled WGS sequence"/>
</dbReference>
<dbReference type="EMBL" id="BDME01000001">
    <property type="protein sequence ID" value="GAX87140.1"/>
    <property type="molecule type" value="Genomic_DNA"/>
</dbReference>
<sequence>MAIKSPQIGLKIKEWEKRAYDETKFGMYPTPFERWKRKCIIWQFIRFVILSLKFHKTASINE</sequence>
<evidence type="ECO:0000313" key="1">
    <source>
        <dbReference type="EMBL" id="GAX87140.1"/>
    </source>
</evidence>
<protein>
    <submittedName>
        <fullName evidence="1">Uncharacterized protein</fullName>
    </submittedName>
</protein>
<reference evidence="1 2" key="1">
    <citation type="journal article" date="2017" name="Syst. Appl. Microbiol.">
        <title>Lebetimonas natsushimae sp. nov., a novel strictly anaerobic, moderately thermophilic chemoautotroph isolated from a deep-sea hydrothermal vent polychaete nest in the Mid-Okinawa Trough.</title>
        <authorList>
            <person name="Nagata R."/>
            <person name="Takaki Y."/>
            <person name="Tame A."/>
            <person name="Nunoura T."/>
            <person name="Muto H."/>
            <person name="Mino S."/>
            <person name="Sawayama S."/>
            <person name="Takai K."/>
            <person name="Nakagawa S."/>
        </authorList>
    </citation>
    <scope>NUCLEOTIDE SEQUENCE [LARGE SCALE GENOMIC DNA]</scope>
    <source>
        <strain evidence="1 2">HS1857</strain>
    </source>
</reference>
<comment type="caution">
    <text evidence="1">The sequence shown here is derived from an EMBL/GenBank/DDBJ whole genome shotgun (WGS) entry which is preliminary data.</text>
</comment>